<protein>
    <submittedName>
        <fullName evidence="2">Uncharacterized protein</fullName>
    </submittedName>
</protein>
<dbReference type="PANTHER" id="PTHR31676">
    <property type="entry name" value="T31J12.3 PROTEIN-RELATED"/>
    <property type="match status" value="1"/>
</dbReference>
<dbReference type="Proteomes" id="UP000541444">
    <property type="component" value="Unassembled WGS sequence"/>
</dbReference>
<dbReference type="Gene3D" id="2.30.240.10">
    <property type="entry name" value="At5g01610-like"/>
    <property type="match status" value="1"/>
</dbReference>
<evidence type="ECO:0000256" key="1">
    <source>
        <dbReference type="SAM" id="SignalP"/>
    </source>
</evidence>
<dbReference type="SUPFAM" id="SSF141562">
    <property type="entry name" value="At5g01610-like"/>
    <property type="match status" value="1"/>
</dbReference>
<feature type="chain" id="PRO_5029856860" evidence="1">
    <location>
        <begin position="31"/>
        <end position="174"/>
    </location>
</feature>
<name>A0A7J7P2X6_9MAGN</name>
<dbReference type="AlphaFoldDB" id="A0A7J7P2X6"/>
<sequence>MALLFRSKPIPLTTLLSSLTVIFLITRSTADTLDGELSVYDVLQSYDFPVGLLPVGATGYELDISSGKFAAYLNGSCSFNISGYKLKYKSTITGYISKGKLEKLKGVTVKILLIWVDIIEVSRSKDGLDFSVGIASADFPIDNFEEMPQCGCGFECNKKHVRTSIRSNPFVSSS</sequence>
<evidence type="ECO:0000313" key="3">
    <source>
        <dbReference type="Proteomes" id="UP000541444"/>
    </source>
</evidence>
<dbReference type="OrthoDB" id="1873537at2759"/>
<accession>A0A7J7P2X6</accession>
<organism evidence="2 3">
    <name type="scientific">Kingdonia uniflora</name>
    <dbReference type="NCBI Taxonomy" id="39325"/>
    <lineage>
        <taxon>Eukaryota</taxon>
        <taxon>Viridiplantae</taxon>
        <taxon>Streptophyta</taxon>
        <taxon>Embryophyta</taxon>
        <taxon>Tracheophyta</taxon>
        <taxon>Spermatophyta</taxon>
        <taxon>Magnoliopsida</taxon>
        <taxon>Ranunculales</taxon>
        <taxon>Circaeasteraceae</taxon>
        <taxon>Kingdonia</taxon>
    </lineage>
</organism>
<comment type="caution">
    <text evidence="2">The sequence shown here is derived from an EMBL/GenBank/DDBJ whole genome shotgun (WGS) entry which is preliminary data.</text>
</comment>
<keyword evidence="3" id="KW-1185">Reference proteome</keyword>
<dbReference type="Pfam" id="PF04398">
    <property type="entry name" value="DUF538"/>
    <property type="match status" value="1"/>
</dbReference>
<gene>
    <name evidence="2" type="ORF">GIB67_003807</name>
</gene>
<dbReference type="EMBL" id="JACGCM010000310">
    <property type="protein sequence ID" value="KAF6173806.1"/>
    <property type="molecule type" value="Genomic_DNA"/>
</dbReference>
<evidence type="ECO:0000313" key="2">
    <source>
        <dbReference type="EMBL" id="KAF6173806.1"/>
    </source>
</evidence>
<dbReference type="InterPro" id="IPR036758">
    <property type="entry name" value="At5g01610-like"/>
</dbReference>
<dbReference type="InterPro" id="IPR007493">
    <property type="entry name" value="DUF538"/>
</dbReference>
<keyword evidence="1" id="KW-0732">Signal</keyword>
<proteinExistence type="predicted"/>
<dbReference type="PANTHER" id="PTHR31676:SF76">
    <property type="entry name" value="OS05G0362300 PROTEIN"/>
    <property type="match status" value="1"/>
</dbReference>
<feature type="signal peptide" evidence="1">
    <location>
        <begin position="1"/>
        <end position="30"/>
    </location>
</feature>
<reference evidence="2 3" key="1">
    <citation type="journal article" date="2020" name="IScience">
        <title>Genome Sequencing of the Endangered Kingdonia uniflora (Circaeasteraceae, Ranunculales) Reveals Potential Mechanisms of Evolutionary Specialization.</title>
        <authorList>
            <person name="Sun Y."/>
            <person name="Deng T."/>
            <person name="Zhang A."/>
            <person name="Moore M.J."/>
            <person name="Landis J.B."/>
            <person name="Lin N."/>
            <person name="Zhang H."/>
            <person name="Zhang X."/>
            <person name="Huang J."/>
            <person name="Zhang X."/>
            <person name="Sun H."/>
            <person name="Wang H."/>
        </authorList>
    </citation>
    <scope>NUCLEOTIDE SEQUENCE [LARGE SCALE GENOMIC DNA]</scope>
    <source>
        <strain evidence="2">TB1705</strain>
        <tissue evidence="2">Leaf</tissue>
    </source>
</reference>